<comment type="caution">
    <text evidence="1">The sequence shown here is derived from an EMBL/GenBank/DDBJ whole genome shotgun (WGS) entry which is preliminary data.</text>
</comment>
<proteinExistence type="predicted"/>
<name>A0A2W5T597_9BACT</name>
<protein>
    <submittedName>
        <fullName evidence="1">Uncharacterized protein</fullName>
    </submittedName>
</protein>
<accession>A0A2W5T597</accession>
<evidence type="ECO:0000313" key="1">
    <source>
        <dbReference type="EMBL" id="PZR07396.1"/>
    </source>
</evidence>
<dbReference type="EMBL" id="QFQP01000031">
    <property type="protein sequence ID" value="PZR07396.1"/>
    <property type="molecule type" value="Genomic_DNA"/>
</dbReference>
<evidence type="ECO:0000313" key="2">
    <source>
        <dbReference type="Proteomes" id="UP000249061"/>
    </source>
</evidence>
<reference evidence="1 2" key="1">
    <citation type="submission" date="2017-08" db="EMBL/GenBank/DDBJ databases">
        <title>Infants hospitalized years apart are colonized by the same room-sourced microbial strains.</title>
        <authorList>
            <person name="Brooks B."/>
            <person name="Olm M.R."/>
            <person name="Firek B.A."/>
            <person name="Baker R."/>
            <person name="Thomas B.C."/>
            <person name="Morowitz M.J."/>
            <person name="Banfield J.F."/>
        </authorList>
    </citation>
    <scope>NUCLEOTIDE SEQUENCE [LARGE SCALE GENOMIC DNA]</scope>
    <source>
        <strain evidence="1">S2_003_000_R2_14</strain>
    </source>
</reference>
<gene>
    <name evidence="1" type="ORF">DI536_27465</name>
</gene>
<dbReference type="Proteomes" id="UP000249061">
    <property type="component" value="Unassembled WGS sequence"/>
</dbReference>
<dbReference type="InterPro" id="IPR027417">
    <property type="entry name" value="P-loop_NTPase"/>
</dbReference>
<sequence>MQCHTPLGGQKRAKQVNADEALGALLALDELVMVLPGARTPETIRASAAVKPQRSTKWWTASWSRERAVVAREEPGITLLMGVQGAGTTTEALRTSLTRLNRDVEGGTLKSLHARLEAALARGERGFVLDNTYVTRAQRHDVLRLGEKYGQAVHGRWFEIEQAEAQVNIVTRALEVHGRLLEPEEHRRGQTPDSLGPTAHFRTWKMLERPEVDEGFTTLETVRFDRRPWPDGRAALFVGVDKLDAIPETDALIIVVGWKEGGLLTPHVSFVCPHPAGPPTCWCRPPLPGLFLAAARAHGVSLAKSRLLTDNGALRATSASPRS</sequence>
<dbReference type="AlphaFoldDB" id="A0A2W5T597"/>
<organism evidence="1 2">
    <name type="scientific">Archangium gephyra</name>
    <dbReference type="NCBI Taxonomy" id="48"/>
    <lineage>
        <taxon>Bacteria</taxon>
        <taxon>Pseudomonadati</taxon>
        <taxon>Myxococcota</taxon>
        <taxon>Myxococcia</taxon>
        <taxon>Myxococcales</taxon>
        <taxon>Cystobacterineae</taxon>
        <taxon>Archangiaceae</taxon>
        <taxon>Archangium</taxon>
    </lineage>
</organism>
<dbReference type="SUPFAM" id="SSF52540">
    <property type="entry name" value="P-loop containing nucleoside triphosphate hydrolases"/>
    <property type="match status" value="1"/>
</dbReference>
<dbReference type="Gene3D" id="3.40.50.300">
    <property type="entry name" value="P-loop containing nucleotide triphosphate hydrolases"/>
    <property type="match status" value="1"/>
</dbReference>